<dbReference type="AlphaFoldDB" id="G3ACN1"/>
<dbReference type="EMBL" id="FR854092">
    <property type="protein sequence ID" value="CCA87326.1"/>
    <property type="molecule type" value="Genomic_DNA"/>
</dbReference>
<organism evidence="1">
    <name type="scientific">Ralstonia syzygii R24</name>
    <dbReference type="NCBI Taxonomy" id="907261"/>
    <lineage>
        <taxon>Bacteria</taxon>
        <taxon>Pseudomonadati</taxon>
        <taxon>Pseudomonadota</taxon>
        <taxon>Betaproteobacteria</taxon>
        <taxon>Burkholderiales</taxon>
        <taxon>Burkholderiaceae</taxon>
        <taxon>Ralstonia</taxon>
        <taxon>Ralstonia solanacearum species complex</taxon>
    </lineage>
</organism>
<protein>
    <submittedName>
        <fullName evidence="1">Uncharacterized protein</fullName>
    </submittedName>
</protein>
<name>G3ACN1_9RALS</name>
<sequence>MLPIQTDQNELDFEGESCLQKVTQQGFWVPVSLVEVPADVL</sequence>
<proteinExistence type="predicted"/>
<reference evidence="1" key="2">
    <citation type="submission" date="2011-04" db="EMBL/GenBank/DDBJ databases">
        <authorList>
            <person name="Genoscope - CEA"/>
        </authorList>
    </citation>
    <scope>NUCLEOTIDE SEQUENCE</scope>
    <source>
        <strain evidence="1">R24</strain>
    </source>
</reference>
<accession>G3ACN1</accession>
<gene>
    <name evidence="1" type="ORF">RALSY_mp30654</name>
</gene>
<evidence type="ECO:0000313" key="1">
    <source>
        <dbReference type="EMBL" id="CCA87326.1"/>
    </source>
</evidence>
<reference evidence="1" key="1">
    <citation type="journal article" date="2011" name="PLoS ONE">
        <title>Ralstonia syzygii, the Blood Disease Bacterium and some Asian R. solanacearum strains form a single genomic species despite divergent lifestyles.</title>
        <authorList>
            <person name="Remenant B."/>
            <person name="de Cambiaire J.C."/>
            <person name="Cellier G."/>
            <person name="Jacobs J.M."/>
            <person name="Mangenot S."/>
            <person name="Barbe V."/>
            <person name="Lajus A."/>
            <person name="Vallenet D."/>
            <person name="Medigue C."/>
            <person name="Fegan M."/>
            <person name="Allen C."/>
            <person name="Prior P."/>
        </authorList>
    </citation>
    <scope>NUCLEOTIDE SEQUENCE</scope>
    <source>
        <strain evidence="1">R24</strain>
    </source>
</reference>